<proteinExistence type="predicted"/>
<feature type="compositionally biased region" description="Basic and acidic residues" evidence="1">
    <location>
        <begin position="1"/>
        <end position="16"/>
    </location>
</feature>
<dbReference type="Proteomes" id="UP001620626">
    <property type="component" value="Unassembled WGS sequence"/>
</dbReference>
<gene>
    <name evidence="2" type="ORF">niasHT_033328</name>
</gene>
<dbReference type="AlphaFoldDB" id="A0ABD2I8E7"/>
<evidence type="ECO:0000313" key="2">
    <source>
        <dbReference type="EMBL" id="KAL3074120.1"/>
    </source>
</evidence>
<organism evidence="2 3">
    <name type="scientific">Heterodera trifolii</name>
    <dbReference type="NCBI Taxonomy" id="157864"/>
    <lineage>
        <taxon>Eukaryota</taxon>
        <taxon>Metazoa</taxon>
        <taxon>Ecdysozoa</taxon>
        <taxon>Nematoda</taxon>
        <taxon>Chromadorea</taxon>
        <taxon>Rhabditida</taxon>
        <taxon>Tylenchina</taxon>
        <taxon>Tylenchomorpha</taxon>
        <taxon>Tylenchoidea</taxon>
        <taxon>Heteroderidae</taxon>
        <taxon>Heteroderinae</taxon>
        <taxon>Heterodera</taxon>
    </lineage>
</organism>
<dbReference type="EMBL" id="JBICBT010001298">
    <property type="protein sequence ID" value="KAL3074120.1"/>
    <property type="molecule type" value="Genomic_DNA"/>
</dbReference>
<accession>A0ABD2I8E7</accession>
<comment type="caution">
    <text evidence="2">The sequence shown here is derived from an EMBL/GenBank/DDBJ whole genome shotgun (WGS) entry which is preliminary data.</text>
</comment>
<evidence type="ECO:0000313" key="3">
    <source>
        <dbReference type="Proteomes" id="UP001620626"/>
    </source>
</evidence>
<keyword evidence="3" id="KW-1185">Reference proteome</keyword>
<sequence length="100" mass="11702">MATEDEAKSEQQQQKDTDDEQQTKCKKRRIEKEKENLGLPIAQSTPLMPQCQPDQSIIIVRTTLGTAYHRQWHCRLQFLVITFHHLGQCRRKTASPSRQQ</sequence>
<protein>
    <submittedName>
        <fullName evidence="2">Uncharacterized protein</fullName>
    </submittedName>
</protein>
<reference evidence="2 3" key="1">
    <citation type="submission" date="2024-10" db="EMBL/GenBank/DDBJ databases">
        <authorList>
            <person name="Kim D."/>
        </authorList>
    </citation>
    <scope>NUCLEOTIDE SEQUENCE [LARGE SCALE GENOMIC DNA]</scope>
    <source>
        <strain evidence="2">BH-2024</strain>
    </source>
</reference>
<name>A0ABD2I8E7_9BILA</name>
<evidence type="ECO:0000256" key="1">
    <source>
        <dbReference type="SAM" id="MobiDB-lite"/>
    </source>
</evidence>
<feature type="region of interest" description="Disordered" evidence="1">
    <location>
        <begin position="1"/>
        <end position="48"/>
    </location>
</feature>